<feature type="domain" description="SWIM-type" evidence="3">
    <location>
        <begin position="61"/>
        <end position="93"/>
    </location>
</feature>
<dbReference type="CDD" id="cd18793">
    <property type="entry name" value="SF2_C_SNF"/>
    <property type="match status" value="1"/>
</dbReference>
<evidence type="ECO:0000259" key="3">
    <source>
        <dbReference type="PROSITE" id="PS50966"/>
    </source>
</evidence>
<evidence type="ECO:0000256" key="1">
    <source>
        <dbReference type="ARBA" id="ARBA00022801"/>
    </source>
</evidence>
<feature type="domain" description="Helicase ATP-binding" evidence="4">
    <location>
        <begin position="615"/>
        <end position="774"/>
    </location>
</feature>
<evidence type="ECO:0000313" key="7">
    <source>
        <dbReference type="Proteomes" id="UP000198929"/>
    </source>
</evidence>
<name>A0A1H9QL78_9CORY</name>
<dbReference type="Gene3D" id="3.40.50.10810">
    <property type="entry name" value="Tandem AAA-ATPase domain"/>
    <property type="match status" value="1"/>
</dbReference>
<keyword evidence="1" id="KW-0378">Hydrolase</keyword>
<dbReference type="PROSITE" id="PS50966">
    <property type="entry name" value="ZF_SWIM"/>
    <property type="match status" value="1"/>
</dbReference>
<keyword evidence="2" id="KW-0863">Zinc-finger</keyword>
<keyword evidence="7" id="KW-1185">Reference proteome</keyword>
<dbReference type="Gene3D" id="3.40.50.300">
    <property type="entry name" value="P-loop containing nucleotide triphosphate hydrolases"/>
    <property type="match status" value="1"/>
</dbReference>
<dbReference type="AlphaFoldDB" id="A0A1H9QL78"/>
<keyword evidence="2" id="KW-0479">Metal-binding</keyword>
<dbReference type="SMART" id="SM00487">
    <property type="entry name" value="DEXDc"/>
    <property type="match status" value="1"/>
</dbReference>
<evidence type="ECO:0000259" key="4">
    <source>
        <dbReference type="PROSITE" id="PS51192"/>
    </source>
</evidence>
<dbReference type="GO" id="GO:0005524">
    <property type="term" value="F:ATP binding"/>
    <property type="evidence" value="ECO:0007669"/>
    <property type="project" value="InterPro"/>
</dbReference>
<reference evidence="7" key="1">
    <citation type="submission" date="2016-10" db="EMBL/GenBank/DDBJ databases">
        <authorList>
            <person name="Varghese N."/>
            <person name="Submissions S."/>
        </authorList>
    </citation>
    <scope>NUCLEOTIDE SEQUENCE [LARGE SCALE GENOMIC DNA]</scope>
    <source>
        <strain evidence="7">DSM 20524</strain>
    </source>
</reference>
<dbReference type="Proteomes" id="UP000198929">
    <property type="component" value="Unassembled WGS sequence"/>
</dbReference>
<dbReference type="GO" id="GO:0008270">
    <property type="term" value="F:zinc ion binding"/>
    <property type="evidence" value="ECO:0007669"/>
    <property type="project" value="UniProtKB-KW"/>
</dbReference>
<dbReference type="PANTHER" id="PTHR45629:SF7">
    <property type="entry name" value="DNA EXCISION REPAIR PROTEIN ERCC-6-RELATED"/>
    <property type="match status" value="1"/>
</dbReference>
<dbReference type="InterPro" id="IPR000330">
    <property type="entry name" value="SNF2_N"/>
</dbReference>
<feature type="domain" description="Helicase C-terminal" evidence="5">
    <location>
        <begin position="894"/>
        <end position="1058"/>
    </location>
</feature>
<dbReference type="RefSeq" id="WP_092255967.1">
    <property type="nucleotide sequence ID" value="NZ_CP047199.1"/>
</dbReference>
<dbReference type="STRING" id="1121357.SAMN05661109_00592"/>
<dbReference type="PANTHER" id="PTHR45629">
    <property type="entry name" value="SNF2/RAD54 FAMILY MEMBER"/>
    <property type="match status" value="1"/>
</dbReference>
<dbReference type="InterPro" id="IPR038718">
    <property type="entry name" value="SNF2-like_sf"/>
</dbReference>
<gene>
    <name evidence="6" type="ORF">SAMN05661109_00592</name>
</gene>
<dbReference type="SUPFAM" id="SSF52540">
    <property type="entry name" value="P-loop containing nucleoside triphosphate hydrolases"/>
    <property type="match status" value="2"/>
</dbReference>
<dbReference type="Pfam" id="PF00271">
    <property type="entry name" value="Helicase_C"/>
    <property type="match status" value="1"/>
</dbReference>
<dbReference type="Pfam" id="PF00176">
    <property type="entry name" value="SNF2-rel_dom"/>
    <property type="match status" value="1"/>
</dbReference>
<evidence type="ECO:0000313" key="6">
    <source>
        <dbReference type="EMBL" id="SER61167.1"/>
    </source>
</evidence>
<dbReference type="CDD" id="cd18012">
    <property type="entry name" value="DEXQc_arch_SWI2_SNF2"/>
    <property type="match status" value="1"/>
</dbReference>
<keyword evidence="2" id="KW-0862">Zinc</keyword>
<evidence type="ECO:0000256" key="2">
    <source>
        <dbReference type="PROSITE-ProRule" id="PRU00325"/>
    </source>
</evidence>
<dbReference type="InterPro" id="IPR027417">
    <property type="entry name" value="P-loop_NTPase"/>
</dbReference>
<proteinExistence type="predicted"/>
<dbReference type="EMBL" id="FOGQ01000002">
    <property type="protein sequence ID" value="SER61167.1"/>
    <property type="molecule type" value="Genomic_DNA"/>
</dbReference>
<dbReference type="Pfam" id="PF04434">
    <property type="entry name" value="SWIM"/>
    <property type="match status" value="1"/>
</dbReference>
<organism evidence="6 7">
    <name type="scientific">Corynebacterium cystitidis DSM 20524</name>
    <dbReference type="NCBI Taxonomy" id="1121357"/>
    <lineage>
        <taxon>Bacteria</taxon>
        <taxon>Bacillati</taxon>
        <taxon>Actinomycetota</taxon>
        <taxon>Actinomycetes</taxon>
        <taxon>Mycobacteriales</taxon>
        <taxon>Corynebacteriaceae</taxon>
        <taxon>Corynebacterium</taxon>
    </lineage>
</organism>
<accession>A0A1H9QL78</accession>
<sequence length="1064" mass="117313">MALGNEIRHLVDPGVYTRGRDLFERGQATVTDARRYQTHVNITSTCVGSRGDEYRQNNNLYFIDGRLDMFTSYCTCPYGWQCKHAVAAVLTYFDQDGMGGKASALVSQWRVELTRLFGEPQPDPGSLNDDGLDLTFVFTYTPAEEQQTRSFYYGYARDWLKFRPARPAKRPTQAKPWSFNDVTLKRFENCTEAKGLRPSHVNAVRKLLEESFYFNGNDGFSFLRNVGADVLDALRACHAAGIAFVEEATQLPLVTHFSGARATISVVENGDGLQVSSTVVLPDAVVVPTMTFGLPSVGCAWRDAQGVLNLAFFDEPATAEWDNLQHRNLVIEIPEEDREEFEDQYLDHITAGTGWVSPDSSFTPGEPAPPVLRATITAESWASRPPVARVSFAFAYGRRLFSLSDDHSARRNHDAEAQLLENLGFEPVDREYHGVDVFALLSVEVPRWQAAGVEVVFDELARELSEMREATEVQVALEAGSKDRDWFSLQATVCVEGVDVAMSALIEALNRPDKLLFLDNGIYVVVDDPDYQAFADLLEEARALTDPRRATAGVPGGRTTWWDELESLDAIDFTPDEWLAKALSAARAPQDPVSVPDSLNATLRTYQEVGFRWLAGLARRGLGGVLADDMGLGKTLQVLTMILAVPVQKPWLVVAPTSVVGNWMAEAEKFAPSLNVAVITATAKKTGLSPAEAAAGANIVVTSYALLRLEADDYAACEWAGVVLDEAQNVKNPTSKAFQAVRNLHAPRVFAITGTPIENSLSDAWSMFSLTNPGLLGGVKQFREYFEKPVLAGDQSKMDALRKRVAPFLLRRRKADVALDLPPIQQQIVPVKLEPSHRKLYDLHLARERQRVMGLLAEDPEGSKVEVLAALTRLRQLAIDPTLVEPESKAAPSKLNAFLELVGNIIAEGHRVLVFSQFTSYLRKVQQVLAEQQISASYLDGTTRDRATVIKDFTDGHDPVFLISLKAGGVGLNLTAADYVILLDPWWNPAAEQQAIDRAHRIGQTLPVTVFRLVSSDTIEDKVVALQESKRELMGAFLDPDAATGQTGGVELDEETLKHLFSGD</sequence>
<dbReference type="GO" id="GO:0016787">
    <property type="term" value="F:hydrolase activity"/>
    <property type="evidence" value="ECO:0007669"/>
    <property type="project" value="UniProtKB-KW"/>
</dbReference>
<dbReference type="PROSITE" id="PS51194">
    <property type="entry name" value="HELICASE_CTER"/>
    <property type="match status" value="1"/>
</dbReference>
<dbReference type="InterPro" id="IPR049730">
    <property type="entry name" value="SNF2/RAD54-like_C"/>
</dbReference>
<dbReference type="InterPro" id="IPR050496">
    <property type="entry name" value="SNF2_RAD54_helicase_repair"/>
</dbReference>
<dbReference type="SMART" id="SM00490">
    <property type="entry name" value="HELICc"/>
    <property type="match status" value="1"/>
</dbReference>
<dbReference type="InterPro" id="IPR001650">
    <property type="entry name" value="Helicase_C-like"/>
</dbReference>
<dbReference type="PROSITE" id="PS51192">
    <property type="entry name" value="HELICASE_ATP_BIND_1"/>
    <property type="match status" value="1"/>
</dbReference>
<dbReference type="InterPro" id="IPR014001">
    <property type="entry name" value="Helicase_ATP-bd"/>
</dbReference>
<evidence type="ECO:0000259" key="5">
    <source>
        <dbReference type="PROSITE" id="PS51194"/>
    </source>
</evidence>
<protein>
    <submittedName>
        <fullName evidence="6">SWIM zinc finger</fullName>
    </submittedName>
</protein>
<dbReference type="InterPro" id="IPR007527">
    <property type="entry name" value="Znf_SWIM"/>
</dbReference>